<dbReference type="EMBL" id="CAJPDS010000017">
    <property type="protein sequence ID" value="CAF9916116.1"/>
    <property type="molecule type" value="Genomic_DNA"/>
</dbReference>
<evidence type="ECO:0000256" key="13">
    <source>
        <dbReference type="SAM" id="MobiDB-lite"/>
    </source>
</evidence>
<evidence type="ECO:0000256" key="2">
    <source>
        <dbReference type="ARBA" id="ARBA00009093"/>
    </source>
</evidence>
<keyword evidence="5" id="KW-0227">DNA damage</keyword>
<dbReference type="OrthoDB" id="124855at2759"/>
<keyword evidence="7" id="KW-0805">Transcription regulation</keyword>
<evidence type="ECO:0000256" key="1">
    <source>
        <dbReference type="ARBA" id="ARBA00004123"/>
    </source>
</evidence>
<feature type="region of interest" description="Disordered" evidence="13">
    <location>
        <begin position="691"/>
        <end position="811"/>
    </location>
</feature>
<comment type="subunit">
    <text evidence="3">Component of the NuA4 histone acetyltransferase complex.</text>
</comment>
<evidence type="ECO:0000313" key="15">
    <source>
        <dbReference type="EMBL" id="CAF9916116.1"/>
    </source>
</evidence>
<dbReference type="GO" id="GO:0006355">
    <property type="term" value="P:regulation of DNA-templated transcription"/>
    <property type="evidence" value="ECO:0007669"/>
    <property type="project" value="InterPro"/>
</dbReference>
<dbReference type="SUPFAM" id="SSF54160">
    <property type="entry name" value="Chromo domain-like"/>
    <property type="match status" value="1"/>
</dbReference>
<dbReference type="PANTHER" id="PTHR10880">
    <property type="entry name" value="MORTALITY FACTOR 4-LIKE PROTEIN"/>
    <property type="match status" value="1"/>
</dbReference>
<dbReference type="InterPro" id="IPR016197">
    <property type="entry name" value="Chromo-like_dom_sf"/>
</dbReference>
<evidence type="ECO:0000256" key="6">
    <source>
        <dbReference type="ARBA" id="ARBA00022853"/>
    </source>
</evidence>
<feature type="compositionally biased region" description="Polar residues" evidence="13">
    <location>
        <begin position="439"/>
        <end position="451"/>
    </location>
</feature>
<feature type="compositionally biased region" description="Low complexity" evidence="13">
    <location>
        <begin position="406"/>
        <end position="415"/>
    </location>
</feature>
<feature type="compositionally biased region" description="Low complexity" evidence="13">
    <location>
        <begin position="304"/>
        <end position="315"/>
    </location>
</feature>
<dbReference type="SMART" id="SM00298">
    <property type="entry name" value="CHROMO"/>
    <property type="match status" value="1"/>
</dbReference>
<feature type="compositionally biased region" description="Low complexity" evidence="13">
    <location>
        <begin position="737"/>
        <end position="767"/>
    </location>
</feature>
<evidence type="ECO:0000259" key="14">
    <source>
        <dbReference type="SMART" id="SM00298"/>
    </source>
</evidence>
<dbReference type="AlphaFoldDB" id="A0A8H3F8D4"/>
<feature type="compositionally biased region" description="Polar residues" evidence="13">
    <location>
        <begin position="488"/>
        <end position="501"/>
    </location>
</feature>
<gene>
    <name evidence="15" type="primary">EAF3</name>
    <name evidence="15" type="ORF">HETSPECPRED_002765</name>
</gene>
<dbReference type="InterPro" id="IPR038217">
    <property type="entry name" value="MRG_C_sf"/>
</dbReference>
<feature type="region of interest" description="Disordered" evidence="13">
    <location>
        <begin position="78"/>
        <end position="131"/>
    </location>
</feature>
<evidence type="ECO:0000256" key="11">
    <source>
        <dbReference type="ARBA" id="ARBA00057322"/>
    </source>
</evidence>
<dbReference type="InterPro" id="IPR053820">
    <property type="entry name" value="MSL3_chromo-like"/>
</dbReference>
<dbReference type="Pfam" id="PF05712">
    <property type="entry name" value="MRG"/>
    <property type="match status" value="1"/>
</dbReference>
<feature type="compositionally biased region" description="Polar residues" evidence="13">
    <location>
        <begin position="524"/>
        <end position="552"/>
    </location>
</feature>
<feature type="compositionally biased region" description="Basic residues" evidence="13">
    <location>
        <begin position="467"/>
        <end position="478"/>
    </location>
</feature>
<feature type="compositionally biased region" description="Basic and acidic residues" evidence="13">
    <location>
        <begin position="709"/>
        <end position="725"/>
    </location>
</feature>
<comment type="subcellular location">
    <subcellularLocation>
        <location evidence="1">Nucleus</location>
    </subcellularLocation>
</comment>
<evidence type="ECO:0000256" key="7">
    <source>
        <dbReference type="ARBA" id="ARBA00023015"/>
    </source>
</evidence>
<keyword evidence="16" id="KW-1185">Reference proteome</keyword>
<evidence type="ECO:0000256" key="12">
    <source>
        <dbReference type="ARBA" id="ARBA00072864"/>
    </source>
</evidence>
<feature type="compositionally biased region" description="Basic residues" evidence="13">
    <location>
        <begin position="510"/>
        <end position="520"/>
    </location>
</feature>
<dbReference type="InterPro" id="IPR026541">
    <property type="entry name" value="MRG_dom"/>
</dbReference>
<comment type="function">
    <text evidence="11">Involved in deacetylation of histones, chromatin assembly and chromosome segregation. May act as a transcriptional oscillator, directing histone deacetylases to specific chromosomal domains. Component of the NuA4 histone acetyltransferase complex which is involved in transcriptional activation of selected genes principally by acetylation of nucleosomal histone H4 and H2A. The NuA4 complex is also involved in DNA repair.</text>
</comment>
<sequence>MAPPIMTVYAKDERVLCFHHELLYEAKVLDFKLKDAHDKKGPLVYRIHYKGWKNTWDDWVPHDRLRKFTEENKELAQDLKREMDDSRARAAPKSTSTKKKTAGSDFSSARGSEERHSSLPVTGRGSKRGRDTEIEKVGGFYFCVASSPCPDLEPDTSESGWSGTFDHAITPEFESEPVFACYDGTGDPPARRSERKPKPRTVFEQQPTPSPQSKRRKTTPKAATPAVGEAASEDSAVTTKSALHANKTIPPTSAVQAAKQKAVSISGNQNETTVATTQALVNNGNGSSVHDAEEAPAVLEDNLSAKSVAAKASTKPDPALPGTSNNSRSSSSLTPPPISADEAEESTPKPTAQSRGRKPAVKGKPKATKGKGKALPVDTSSPDQVEPQKSVEITENGLAADTSKPAAKGKVTAAKGKGKALSVDPSNASPDPVEPQKNPEITENGLSASKSTAKDNDSPPGPTKLKITLKAKGAKGKNKASSPGASETLASPESGDGSQNHPDPAPAKPKNQRKGGKAKAKASPPQSTSSFVPRTTLEVLQNNPPTSTQNSKKPLKPRYEKTQSKADYLAEKTALLDEPQRISDTYLPESNHYRHHEDKHFFYAGIPADMDRKPRRVMGPPKVCKQRAKWMKFRKTQRRSGLSRLEINRKWEAVLAEAENARVDLAATAVNENGQSPSTSQGSQPATITIADQGSQASSSSRSGAEGGDGDRDVGTLDRLLKSSGEDITATTTQTNPASPEAPTAQSTTAQSTTSQNNQGSSSSSGPTKKRKTVTFAADVPDPSPDSTPTREESPPKRARTSKTSKLNPRSYDSLQEESFLSRAAVRIPVSDHLKALLVDDWEAVTKNLSLVPLPSEHPVTEILAHYLEEEKAKRRVGSAEYDLLEEVVAGVKEYFNRCLGRILLYRFEREQFFEISKLWDEGREGWEGKGPSDAYGAEHLTRLFVTLPELIAQTNMDAQSVSRLREELTKMTQWLGKHSQNYFVADYESQSQEYIDKARGVFLR</sequence>
<evidence type="ECO:0000256" key="8">
    <source>
        <dbReference type="ARBA" id="ARBA00023163"/>
    </source>
</evidence>
<comment type="similarity">
    <text evidence="2">Belongs to the MRG family.</text>
</comment>
<evidence type="ECO:0000256" key="3">
    <source>
        <dbReference type="ARBA" id="ARBA00011353"/>
    </source>
</evidence>
<dbReference type="GO" id="GO:0035267">
    <property type="term" value="C:NuA4 histone acetyltransferase complex"/>
    <property type="evidence" value="ECO:0007669"/>
    <property type="project" value="TreeGrafter"/>
</dbReference>
<proteinExistence type="inferred from homology"/>
<dbReference type="FunFam" id="1.10.274.30:FF:000004">
    <property type="entry name" value="Putative Chromatin modification-related protein eaf3"/>
    <property type="match status" value="1"/>
</dbReference>
<comment type="caution">
    <text evidence="15">The sequence shown here is derived from an EMBL/GenBank/DDBJ whole genome shotgun (WGS) entry which is preliminary data.</text>
</comment>
<dbReference type="GO" id="GO:0006281">
    <property type="term" value="P:DNA repair"/>
    <property type="evidence" value="ECO:0007669"/>
    <property type="project" value="UniProtKB-KW"/>
</dbReference>
<feature type="domain" description="Chromo" evidence="14">
    <location>
        <begin position="23"/>
        <end position="83"/>
    </location>
</feature>
<accession>A0A8H3F8D4</accession>
<evidence type="ECO:0000256" key="5">
    <source>
        <dbReference type="ARBA" id="ARBA00022763"/>
    </source>
</evidence>
<evidence type="ECO:0000256" key="9">
    <source>
        <dbReference type="ARBA" id="ARBA00023204"/>
    </source>
</evidence>
<keyword evidence="8" id="KW-0804">Transcription</keyword>
<evidence type="ECO:0000256" key="10">
    <source>
        <dbReference type="ARBA" id="ARBA00023242"/>
    </source>
</evidence>
<dbReference type="GO" id="GO:0032221">
    <property type="term" value="C:Rpd3S complex"/>
    <property type="evidence" value="ECO:0007669"/>
    <property type="project" value="TreeGrafter"/>
</dbReference>
<feature type="compositionally biased region" description="Basic and acidic residues" evidence="13">
    <location>
        <begin position="78"/>
        <end position="88"/>
    </location>
</feature>
<organism evidence="15 16">
    <name type="scientific">Heterodermia speciosa</name>
    <dbReference type="NCBI Taxonomy" id="116794"/>
    <lineage>
        <taxon>Eukaryota</taxon>
        <taxon>Fungi</taxon>
        <taxon>Dikarya</taxon>
        <taxon>Ascomycota</taxon>
        <taxon>Pezizomycotina</taxon>
        <taxon>Lecanoromycetes</taxon>
        <taxon>OSLEUM clade</taxon>
        <taxon>Lecanoromycetidae</taxon>
        <taxon>Caliciales</taxon>
        <taxon>Physciaceae</taxon>
        <taxon>Heterodermia</taxon>
    </lineage>
</organism>
<keyword evidence="10" id="KW-0539">Nucleus</keyword>
<dbReference type="Gene3D" id="1.10.274.30">
    <property type="entry name" value="MRG domain"/>
    <property type="match status" value="1"/>
</dbReference>
<reference evidence="15" key="1">
    <citation type="submission" date="2021-03" db="EMBL/GenBank/DDBJ databases">
        <authorList>
            <person name="Tagirdzhanova G."/>
        </authorList>
    </citation>
    <scope>NUCLEOTIDE SEQUENCE</scope>
</reference>
<evidence type="ECO:0000313" key="16">
    <source>
        <dbReference type="Proteomes" id="UP000664521"/>
    </source>
</evidence>
<name>A0A8H3F8D4_9LECA</name>
<dbReference type="CDD" id="cd18983">
    <property type="entry name" value="CBD_MSL3_like"/>
    <property type="match status" value="1"/>
</dbReference>
<dbReference type="PROSITE" id="PS51640">
    <property type="entry name" value="MRG"/>
    <property type="match status" value="1"/>
</dbReference>
<feature type="compositionally biased region" description="Polar residues" evidence="13">
    <location>
        <begin position="263"/>
        <end position="288"/>
    </location>
</feature>
<feature type="region of interest" description="Disordered" evidence="13">
    <location>
        <begin position="178"/>
        <end position="565"/>
    </location>
</feature>
<dbReference type="PANTHER" id="PTHR10880:SF15">
    <property type="entry name" value="MSL COMPLEX SUBUNIT 3"/>
    <property type="match status" value="1"/>
</dbReference>
<dbReference type="Gene3D" id="2.30.30.140">
    <property type="match status" value="1"/>
</dbReference>
<dbReference type="InterPro" id="IPR000953">
    <property type="entry name" value="Chromo/chromo_shadow_dom"/>
</dbReference>
<evidence type="ECO:0000256" key="4">
    <source>
        <dbReference type="ARBA" id="ARBA00018505"/>
    </source>
</evidence>
<dbReference type="GO" id="GO:0006338">
    <property type="term" value="P:chromatin remodeling"/>
    <property type="evidence" value="ECO:0007669"/>
    <property type="project" value="UniProtKB-ARBA"/>
</dbReference>
<keyword evidence="6" id="KW-0156">Chromatin regulator</keyword>
<keyword evidence="9" id="KW-0234">DNA repair</keyword>
<dbReference type="Pfam" id="PF22732">
    <property type="entry name" value="MSL3_chromo-like"/>
    <property type="match status" value="1"/>
</dbReference>
<dbReference type="Proteomes" id="UP000664521">
    <property type="component" value="Unassembled WGS sequence"/>
</dbReference>
<dbReference type="InterPro" id="IPR008676">
    <property type="entry name" value="MRG"/>
</dbReference>
<feature type="compositionally biased region" description="Basic residues" evidence="13">
    <location>
        <begin position="355"/>
        <end position="372"/>
    </location>
</feature>
<protein>
    <recommendedName>
        <fullName evidence="4">Chromatin modification-related protein EAF3</fullName>
    </recommendedName>
    <alternativeName>
        <fullName evidence="12">Chromatin modification-related protein eaf3</fullName>
    </alternativeName>
</protein>
<feature type="compositionally biased region" description="Low complexity" evidence="13">
    <location>
        <begin position="692"/>
        <end position="704"/>
    </location>
</feature>